<dbReference type="EMBL" id="CM029042">
    <property type="protein sequence ID" value="KAG2618542.1"/>
    <property type="molecule type" value="Genomic_DNA"/>
</dbReference>
<accession>A0A8T0U1W3</accession>
<comment type="caution">
    <text evidence="2">The sequence shown here is derived from an EMBL/GenBank/DDBJ whole genome shotgun (WGS) entry which is preliminary data.</text>
</comment>
<feature type="compositionally biased region" description="Low complexity" evidence="1">
    <location>
        <begin position="307"/>
        <end position="324"/>
    </location>
</feature>
<feature type="compositionally biased region" description="Basic residues" evidence="1">
    <location>
        <begin position="346"/>
        <end position="367"/>
    </location>
</feature>
<feature type="compositionally biased region" description="Low complexity" evidence="1">
    <location>
        <begin position="163"/>
        <end position="175"/>
    </location>
</feature>
<proteinExistence type="predicted"/>
<feature type="region of interest" description="Disordered" evidence="1">
    <location>
        <begin position="56"/>
        <end position="178"/>
    </location>
</feature>
<protein>
    <submittedName>
        <fullName evidence="2">Uncharacterized protein</fullName>
    </submittedName>
</protein>
<gene>
    <name evidence="2" type="ORF">PVAP13_3NG079646</name>
</gene>
<feature type="region of interest" description="Disordered" evidence="1">
    <location>
        <begin position="307"/>
        <end position="407"/>
    </location>
</feature>
<reference evidence="2 3" key="1">
    <citation type="submission" date="2020-05" db="EMBL/GenBank/DDBJ databases">
        <title>WGS assembly of Panicum virgatum.</title>
        <authorList>
            <person name="Lovell J.T."/>
            <person name="Jenkins J."/>
            <person name="Shu S."/>
            <person name="Juenger T.E."/>
            <person name="Schmutz J."/>
        </authorList>
    </citation>
    <scope>NUCLEOTIDE SEQUENCE [LARGE SCALE GENOMIC DNA]</scope>
    <source>
        <strain evidence="3">cv. AP13</strain>
    </source>
</reference>
<name>A0A8T0U1W3_PANVG</name>
<dbReference type="Proteomes" id="UP000823388">
    <property type="component" value="Chromosome 3N"/>
</dbReference>
<feature type="compositionally biased region" description="Low complexity" evidence="1">
    <location>
        <begin position="56"/>
        <end position="70"/>
    </location>
</feature>
<feature type="region of interest" description="Disordered" evidence="1">
    <location>
        <begin position="192"/>
        <end position="241"/>
    </location>
</feature>
<keyword evidence="3" id="KW-1185">Reference proteome</keyword>
<organism evidence="2 3">
    <name type="scientific">Panicum virgatum</name>
    <name type="common">Blackwell switchgrass</name>
    <dbReference type="NCBI Taxonomy" id="38727"/>
    <lineage>
        <taxon>Eukaryota</taxon>
        <taxon>Viridiplantae</taxon>
        <taxon>Streptophyta</taxon>
        <taxon>Embryophyta</taxon>
        <taxon>Tracheophyta</taxon>
        <taxon>Spermatophyta</taxon>
        <taxon>Magnoliopsida</taxon>
        <taxon>Liliopsida</taxon>
        <taxon>Poales</taxon>
        <taxon>Poaceae</taxon>
        <taxon>PACMAD clade</taxon>
        <taxon>Panicoideae</taxon>
        <taxon>Panicodae</taxon>
        <taxon>Paniceae</taxon>
        <taxon>Panicinae</taxon>
        <taxon>Panicum</taxon>
        <taxon>Panicum sect. Hiantes</taxon>
    </lineage>
</organism>
<dbReference type="AlphaFoldDB" id="A0A8T0U1W3"/>
<evidence type="ECO:0000313" key="3">
    <source>
        <dbReference type="Proteomes" id="UP000823388"/>
    </source>
</evidence>
<feature type="compositionally biased region" description="Low complexity" evidence="1">
    <location>
        <begin position="333"/>
        <end position="345"/>
    </location>
</feature>
<evidence type="ECO:0000256" key="1">
    <source>
        <dbReference type="SAM" id="MobiDB-lite"/>
    </source>
</evidence>
<feature type="compositionally biased region" description="Low complexity" evidence="1">
    <location>
        <begin position="201"/>
        <end position="224"/>
    </location>
</feature>
<feature type="compositionally biased region" description="Basic residues" evidence="1">
    <location>
        <begin position="225"/>
        <end position="241"/>
    </location>
</feature>
<evidence type="ECO:0000313" key="2">
    <source>
        <dbReference type="EMBL" id="KAG2618542.1"/>
    </source>
</evidence>
<feature type="region of interest" description="Disordered" evidence="1">
    <location>
        <begin position="21"/>
        <end position="43"/>
    </location>
</feature>
<feature type="compositionally biased region" description="Basic residues" evidence="1">
    <location>
        <begin position="395"/>
        <end position="407"/>
    </location>
</feature>
<sequence>MTMAEIDTPFVFVLPTESNGKKLCTGRRGVGPASDRSSPAYSRAGQLSFAGAVRRSTLAASATAAAAAASAPPPPESRHRSRTRGRCPCPCSRRASGHDRLDLAAPTRAHHRLRTEEQGSRSSTSGGHRAAPRPPPRRAAPPSCSVQRLLLLPPSPPHEHAAAPRAPRHPAGMPPLCARPAVPRLRLAFASLGRRRRRGGRAPVGREAAPAAPASSRSSRAPWLPRRHRCRSTRRARPRRFASRARAGAAGCQDLPCPAACVPPSHAGLHRHRRRASSPAPPLSLRLAAPLFLLVLPLLPCCGSGPVPPRGSRQARAGSRRLAATPPRRGRWPGMAPLRPAAARPRGGRHGPVRKGVRRRIEMKKKGGGQEGKDAARQGPSPRPAGRARGLLRRERGRRWRWGRRRE</sequence>